<organism evidence="1">
    <name type="scientific">Lepeophtheirus salmonis</name>
    <name type="common">Salmon louse</name>
    <name type="synonym">Caligus salmonis</name>
    <dbReference type="NCBI Taxonomy" id="72036"/>
    <lineage>
        <taxon>Eukaryota</taxon>
        <taxon>Metazoa</taxon>
        <taxon>Ecdysozoa</taxon>
        <taxon>Arthropoda</taxon>
        <taxon>Crustacea</taxon>
        <taxon>Multicrustacea</taxon>
        <taxon>Hexanauplia</taxon>
        <taxon>Copepoda</taxon>
        <taxon>Siphonostomatoida</taxon>
        <taxon>Caligidae</taxon>
        <taxon>Lepeophtheirus</taxon>
    </lineage>
</organism>
<accession>A0A0K2UKH9</accession>
<sequence>TNFNKDHPRKEPLQNSSKKNYTSLKKFQYSKEDVTTALILRSISPRPFGYLRSRKLLPFPSHQTRDIFLQDFKCEPGFLED</sequence>
<evidence type="ECO:0000313" key="1">
    <source>
        <dbReference type="EMBL" id="CDW38397.1"/>
    </source>
</evidence>
<dbReference type="EMBL" id="HACA01021036">
    <property type="protein sequence ID" value="CDW38397.1"/>
    <property type="molecule type" value="Transcribed_RNA"/>
</dbReference>
<feature type="non-terminal residue" evidence="1">
    <location>
        <position position="1"/>
    </location>
</feature>
<name>A0A0K2UKH9_LEPSM</name>
<proteinExistence type="predicted"/>
<feature type="non-terminal residue" evidence="1">
    <location>
        <position position="81"/>
    </location>
</feature>
<dbReference type="AlphaFoldDB" id="A0A0K2UKH9"/>
<protein>
    <submittedName>
        <fullName evidence="1">Uncharacterized protein</fullName>
    </submittedName>
</protein>
<reference evidence="1" key="1">
    <citation type="submission" date="2014-05" db="EMBL/GenBank/DDBJ databases">
        <authorList>
            <person name="Chronopoulou M."/>
        </authorList>
    </citation>
    <scope>NUCLEOTIDE SEQUENCE</scope>
    <source>
        <tissue evidence="1">Whole organism</tissue>
    </source>
</reference>